<dbReference type="PANTHER" id="PTHR13847:SF289">
    <property type="entry name" value="GLYCINE OXIDASE"/>
    <property type="match status" value="1"/>
</dbReference>
<evidence type="ECO:0000259" key="2">
    <source>
        <dbReference type="Pfam" id="PF01266"/>
    </source>
</evidence>
<dbReference type="GO" id="GO:0005737">
    <property type="term" value="C:cytoplasm"/>
    <property type="evidence" value="ECO:0007669"/>
    <property type="project" value="TreeGrafter"/>
</dbReference>
<evidence type="ECO:0000313" key="3">
    <source>
        <dbReference type="EMBL" id="SVE40205.1"/>
    </source>
</evidence>
<gene>
    <name evidence="3" type="ORF">METZ01_LOCUS493059</name>
</gene>
<dbReference type="Gene3D" id="3.50.50.60">
    <property type="entry name" value="FAD/NAD(P)-binding domain"/>
    <property type="match status" value="1"/>
</dbReference>
<protein>
    <recommendedName>
        <fullName evidence="2">FAD dependent oxidoreductase domain-containing protein</fullName>
    </recommendedName>
</protein>
<dbReference type="SUPFAM" id="SSF51905">
    <property type="entry name" value="FAD/NAD(P)-binding domain"/>
    <property type="match status" value="1"/>
</dbReference>
<name>A0A383D7G7_9ZZZZ</name>
<dbReference type="PANTHER" id="PTHR13847">
    <property type="entry name" value="SARCOSINE DEHYDROGENASE-RELATED"/>
    <property type="match status" value="1"/>
</dbReference>
<dbReference type="Gene3D" id="3.30.9.10">
    <property type="entry name" value="D-Amino Acid Oxidase, subunit A, domain 2"/>
    <property type="match status" value="1"/>
</dbReference>
<dbReference type="SUPFAM" id="SSF54373">
    <property type="entry name" value="FAD-linked reductases, C-terminal domain"/>
    <property type="match status" value="1"/>
</dbReference>
<keyword evidence="1" id="KW-0560">Oxidoreductase</keyword>
<evidence type="ECO:0000256" key="1">
    <source>
        <dbReference type="ARBA" id="ARBA00023002"/>
    </source>
</evidence>
<accession>A0A383D7G7</accession>
<feature type="non-terminal residue" evidence="3">
    <location>
        <position position="1"/>
    </location>
</feature>
<dbReference type="AlphaFoldDB" id="A0A383D7G7"/>
<reference evidence="3" key="1">
    <citation type="submission" date="2018-05" db="EMBL/GenBank/DDBJ databases">
        <authorList>
            <person name="Lanie J.A."/>
            <person name="Ng W.-L."/>
            <person name="Kazmierczak K.M."/>
            <person name="Andrzejewski T.M."/>
            <person name="Davidsen T.M."/>
            <person name="Wayne K.J."/>
            <person name="Tettelin H."/>
            <person name="Glass J.I."/>
            <person name="Rusch D."/>
            <person name="Podicherti R."/>
            <person name="Tsui H.-C.T."/>
            <person name="Winkler M.E."/>
        </authorList>
    </citation>
    <scope>NUCLEOTIDE SEQUENCE</scope>
</reference>
<dbReference type="EMBL" id="UINC01214806">
    <property type="protein sequence ID" value="SVE40205.1"/>
    <property type="molecule type" value="Genomic_DNA"/>
</dbReference>
<feature type="domain" description="FAD dependent oxidoreductase" evidence="2">
    <location>
        <begin position="11"/>
        <end position="158"/>
    </location>
</feature>
<dbReference type="Pfam" id="PF01266">
    <property type="entry name" value="DAO"/>
    <property type="match status" value="1"/>
</dbReference>
<sequence length="175" mass="19248">ELDIQEERIDRHFDFAVIAAGAWSSALAQDFGVELAVRSVPGQSCHTGSAAIRSIVRYDGLHLLPTAEGAMCGGTVEEESYDAQIRVSSQRRLHRFCQRVLVETPSLTDFRVGLRPKPRRGRPVIGPLQLGSQVFVATGHYKNGVLMGPLTGQVLARWIHNGDPGREMSIFAVER</sequence>
<dbReference type="InterPro" id="IPR006076">
    <property type="entry name" value="FAD-dep_OxRdtase"/>
</dbReference>
<proteinExistence type="predicted"/>
<dbReference type="InterPro" id="IPR036188">
    <property type="entry name" value="FAD/NAD-bd_sf"/>
</dbReference>
<organism evidence="3">
    <name type="scientific">marine metagenome</name>
    <dbReference type="NCBI Taxonomy" id="408172"/>
    <lineage>
        <taxon>unclassified sequences</taxon>
        <taxon>metagenomes</taxon>
        <taxon>ecological metagenomes</taxon>
    </lineage>
</organism>
<dbReference type="GO" id="GO:0016491">
    <property type="term" value="F:oxidoreductase activity"/>
    <property type="evidence" value="ECO:0007669"/>
    <property type="project" value="UniProtKB-KW"/>
</dbReference>